<sequence>METLQELKSAHVLSHMLDTLDTLTSESRIREKIAQISDLLFHGQISDTDAGTAFKVLEGP</sequence>
<evidence type="ECO:0000313" key="2">
    <source>
        <dbReference type="Proteomes" id="UP000315388"/>
    </source>
</evidence>
<organism evidence="1 2">
    <name type="scientific">Brucella gallinifaecis</name>
    <dbReference type="NCBI Taxonomy" id="215590"/>
    <lineage>
        <taxon>Bacteria</taxon>
        <taxon>Pseudomonadati</taxon>
        <taxon>Pseudomonadota</taxon>
        <taxon>Alphaproteobacteria</taxon>
        <taxon>Hyphomicrobiales</taxon>
        <taxon>Brucellaceae</taxon>
        <taxon>Brucella/Ochrobactrum group</taxon>
        <taxon>Brucella</taxon>
    </lineage>
</organism>
<name>A0A502BJK8_9HYPH</name>
<gene>
    <name evidence="1" type="ORF">FHY56_17495</name>
</gene>
<evidence type="ECO:0000313" key="1">
    <source>
        <dbReference type="EMBL" id="TPF73871.1"/>
    </source>
</evidence>
<keyword evidence="2" id="KW-1185">Reference proteome</keyword>
<reference evidence="1 2" key="1">
    <citation type="journal article" date="2003" name="Int. J. Syst. Evol. Microbiol.">
        <title>Towards a standardized format for the description of a novel species (of an established genus): Ochrobactrum gallinifaecis sp. nov.</title>
        <authorList>
            <person name="Kampfer P."/>
            <person name="Buczolits S."/>
            <person name="Albrecht A."/>
            <person name="Busse H.J."/>
            <person name="Stackebrandt E."/>
        </authorList>
    </citation>
    <scope>NUCLEOTIDE SEQUENCE [LARGE SCALE GENOMIC DNA]</scope>
    <source>
        <strain evidence="1 2">ISO 196</strain>
    </source>
</reference>
<accession>A0A502BJK8</accession>
<protein>
    <submittedName>
        <fullName evidence="1">Uncharacterized protein</fullName>
    </submittedName>
</protein>
<dbReference type="EMBL" id="VEWJ01000029">
    <property type="protein sequence ID" value="TPF73871.1"/>
    <property type="molecule type" value="Genomic_DNA"/>
</dbReference>
<proteinExistence type="predicted"/>
<dbReference type="Proteomes" id="UP000315388">
    <property type="component" value="Unassembled WGS sequence"/>
</dbReference>
<dbReference type="RefSeq" id="WP_140906404.1">
    <property type="nucleotide sequence ID" value="NZ_JBHTMD010000039.1"/>
</dbReference>
<comment type="caution">
    <text evidence="1">The sequence shown here is derived from an EMBL/GenBank/DDBJ whole genome shotgun (WGS) entry which is preliminary data.</text>
</comment>
<dbReference type="AlphaFoldDB" id="A0A502BJK8"/>